<reference evidence="4" key="1">
    <citation type="journal article" date="2019" name="Int. J. Syst. Evol. Microbiol.">
        <title>The Global Catalogue of Microorganisms (GCM) 10K type strain sequencing project: providing services to taxonomists for standard genome sequencing and annotation.</title>
        <authorList>
            <consortium name="The Broad Institute Genomics Platform"/>
            <consortium name="The Broad Institute Genome Sequencing Center for Infectious Disease"/>
            <person name="Wu L."/>
            <person name="Ma J."/>
        </authorList>
    </citation>
    <scope>NUCLEOTIDE SEQUENCE [LARGE SCALE GENOMIC DNA]</scope>
    <source>
        <strain evidence="4">JCM 17316</strain>
    </source>
</reference>
<dbReference type="Pfam" id="PF13340">
    <property type="entry name" value="DUF4096"/>
    <property type="match status" value="1"/>
</dbReference>
<comment type="caution">
    <text evidence="3">The sequence shown here is derived from an EMBL/GenBank/DDBJ whole genome shotgun (WGS) entry which is preliminary data.</text>
</comment>
<proteinExistence type="predicted"/>
<dbReference type="Proteomes" id="UP001500266">
    <property type="component" value="Unassembled WGS sequence"/>
</dbReference>
<evidence type="ECO:0000313" key="4">
    <source>
        <dbReference type="Proteomes" id="UP001500266"/>
    </source>
</evidence>
<name>A0ABP7Y540_9ACTN</name>
<dbReference type="InterPro" id="IPR052909">
    <property type="entry name" value="Transposase_6_like"/>
</dbReference>
<sequence length="141" mass="16004">MVRRHELTDAAWRRIEPLLPAQPPRVLNGILWKLATGAPWRDLPDRYGNWKTVYERYRRWAADGTFDAILTHVQVHDDSVGRIDRTVSVDSMIVRAHRHAAGAREKGSRTGRTGHPARRSGGHGAGRPPRSTWRWTGAACR</sequence>
<keyword evidence="4" id="KW-1185">Reference proteome</keyword>
<accession>A0ABP7Y540</accession>
<dbReference type="EMBL" id="BAABDO010000008">
    <property type="protein sequence ID" value="GAA4130850.1"/>
    <property type="molecule type" value="Genomic_DNA"/>
</dbReference>
<feature type="region of interest" description="Disordered" evidence="1">
    <location>
        <begin position="98"/>
        <end position="141"/>
    </location>
</feature>
<dbReference type="InterPro" id="IPR025161">
    <property type="entry name" value="IS402-like_dom"/>
</dbReference>
<feature type="domain" description="Insertion element IS402-like" evidence="2">
    <location>
        <begin position="7"/>
        <end position="69"/>
    </location>
</feature>
<organism evidence="3 4">
    <name type="scientific">Actinomadura keratinilytica</name>
    <dbReference type="NCBI Taxonomy" id="547461"/>
    <lineage>
        <taxon>Bacteria</taxon>
        <taxon>Bacillati</taxon>
        <taxon>Actinomycetota</taxon>
        <taxon>Actinomycetes</taxon>
        <taxon>Streptosporangiales</taxon>
        <taxon>Thermomonosporaceae</taxon>
        <taxon>Actinomadura</taxon>
    </lineage>
</organism>
<dbReference type="NCBIfam" id="NF033580">
    <property type="entry name" value="transpos_IS5_3"/>
    <property type="match status" value="1"/>
</dbReference>
<dbReference type="PANTHER" id="PTHR46637:SF1">
    <property type="entry name" value="BLL5188 PROTEIN"/>
    <property type="match status" value="1"/>
</dbReference>
<evidence type="ECO:0000313" key="3">
    <source>
        <dbReference type="EMBL" id="GAA4130850.1"/>
    </source>
</evidence>
<dbReference type="PANTHER" id="PTHR46637">
    <property type="entry name" value="TIS1421-TRANSPOSASE PROTEIN A"/>
    <property type="match status" value="1"/>
</dbReference>
<evidence type="ECO:0000259" key="2">
    <source>
        <dbReference type="Pfam" id="PF13340"/>
    </source>
</evidence>
<protein>
    <recommendedName>
        <fullName evidence="2">Insertion element IS402-like domain-containing protein</fullName>
    </recommendedName>
</protein>
<gene>
    <name evidence="3" type="ORF">GCM10022416_08990</name>
</gene>
<evidence type="ECO:0000256" key="1">
    <source>
        <dbReference type="SAM" id="MobiDB-lite"/>
    </source>
</evidence>